<dbReference type="GO" id="GO:0009414">
    <property type="term" value="P:response to water deprivation"/>
    <property type="evidence" value="ECO:0007669"/>
    <property type="project" value="EnsemblPlants"/>
</dbReference>
<dbReference type="Proteomes" id="UP000594263">
    <property type="component" value="Unplaced"/>
</dbReference>
<dbReference type="EnsemblPlants" id="Kaladp0050s0281.1.v1.1">
    <property type="protein sequence ID" value="Kaladp0050s0281.1.v1.1"/>
    <property type="gene ID" value="Kaladp0050s0281.v1.1"/>
</dbReference>
<dbReference type="InterPro" id="IPR013083">
    <property type="entry name" value="Znf_RING/FYVE/PHD"/>
</dbReference>
<keyword evidence="2" id="KW-0812">Transmembrane</keyword>
<keyword evidence="2" id="KW-0472">Membrane</keyword>
<accession>A0A7N0U347</accession>
<dbReference type="PANTHER" id="PTHR46859:SF6">
    <property type="entry name" value="TRANSMEMBRANE FRAGILE-X-F-ASSOCIATED PROTEIN"/>
    <property type="match status" value="1"/>
</dbReference>
<name>A0A7N0U347_KALFE</name>
<feature type="transmembrane region" description="Helical" evidence="2">
    <location>
        <begin position="153"/>
        <end position="173"/>
    </location>
</feature>
<dbReference type="SUPFAM" id="SSF57850">
    <property type="entry name" value="RING/U-box"/>
    <property type="match status" value="1"/>
</dbReference>
<dbReference type="PANTHER" id="PTHR46859">
    <property type="entry name" value="TRANSMEMBRANE FRAGILE-X-F-ASSOCIATED PROTEIN"/>
    <property type="match status" value="1"/>
</dbReference>
<dbReference type="Gramene" id="Kaladp0050s0281.1.v1.1">
    <property type="protein sequence ID" value="Kaladp0050s0281.1.v1.1"/>
    <property type="gene ID" value="Kaladp0050s0281.v1.1"/>
</dbReference>
<proteinExistence type="predicted"/>
<keyword evidence="1" id="KW-0862">Zinc</keyword>
<sequence length="466" mass="53720">MLVERRLVSWRRVGKSLHHVLAHGLLLLFTLMLVLRLDRVVDYSWWAVFTPLWLFHAITSRGRFSLPAPSMPYNRRWAPFHAVMATPFLVAFELLLCIHLQSSFDLSLKIVFVPLLAFEISIFIDNIRMCRSLMPGDEENMSDEAIWETLPHFWVAISMVFFIAATAFTLLKLCGDVAALGWWDLFINFGIAECFAFIVCTKWYNPAIHRRPYIRESGSSPMVNTYLDWRSGIVVSPEEEQEESRICNLQEIGGHIMKVPIICFQVLLIMRLEGTPSAASQLSFRVIFAPIFLLQGAGFLFATYRLVEKVIILANRETASGRYSTLSSKFRELFGFLHHGSRLLGWWSIDERSQEEQARLYHAVSSSYNTFSPDTVKKLPKADLVEEIWRLQGALNEQSEITKFSQQEYERLQNEKVLCRVCFEEHINVVLLPCRHHVICSTCGEKCKRCPICRSSIEVQMPVNEV</sequence>
<feature type="transmembrane region" description="Helical" evidence="2">
    <location>
        <begin position="185"/>
        <end position="205"/>
    </location>
</feature>
<evidence type="ECO:0000256" key="2">
    <source>
        <dbReference type="SAM" id="Phobius"/>
    </source>
</evidence>
<feature type="transmembrane region" description="Helical" evidence="2">
    <location>
        <begin position="20"/>
        <end position="37"/>
    </location>
</feature>
<dbReference type="GO" id="GO:0005739">
    <property type="term" value="C:mitochondrion"/>
    <property type="evidence" value="ECO:0007669"/>
    <property type="project" value="EnsemblPlants"/>
</dbReference>
<dbReference type="AlphaFoldDB" id="A0A7N0U347"/>
<evidence type="ECO:0000313" key="4">
    <source>
        <dbReference type="EnsemblPlants" id="Kaladp0050s0281.1.v1.1"/>
    </source>
</evidence>
<feature type="transmembrane region" description="Helical" evidence="2">
    <location>
        <begin position="107"/>
        <end position="124"/>
    </location>
</feature>
<feature type="transmembrane region" description="Helical" evidence="2">
    <location>
        <begin position="80"/>
        <end position="101"/>
    </location>
</feature>
<dbReference type="GO" id="GO:0009408">
    <property type="term" value="P:response to heat"/>
    <property type="evidence" value="ECO:0007669"/>
    <property type="project" value="EnsemblPlants"/>
</dbReference>
<keyword evidence="1" id="KW-0479">Metal-binding</keyword>
<feature type="transmembrane region" description="Helical" evidence="2">
    <location>
        <begin position="43"/>
        <end position="59"/>
    </location>
</feature>
<feature type="transmembrane region" description="Helical" evidence="2">
    <location>
        <begin position="282"/>
        <end position="307"/>
    </location>
</feature>
<evidence type="ECO:0000259" key="3">
    <source>
        <dbReference type="PROSITE" id="PS50089"/>
    </source>
</evidence>
<dbReference type="Pfam" id="PF13920">
    <property type="entry name" value="zf-C3HC4_3"/>
    <property type="match status" value="1"/>
</dbReference>
<keyword evidence="5" id="KW-1185">Reference proteome</keyword>
<dbReference type="Gene3D" id="3.30.40.10">
    <property type="entry name" value="Zinc/RING finger domain, C3HC4 (zinc finger)"/>
    <property type="match status" value="1"/>
</dbReference>
<keyword evidence="1" id="KW-0863">Zinc-finger</keyword>
<dbReference type="PROSITE" id="PS50089">
    <property type="entry name" value="ZF_RING_2"/>
    <property type="match status" value="1"/>
</dbReference>
<evidence type="ECO:0000313" key="5">
    <source>
        <dbReference type="Proteomes" id="UP000594263"/>
    </source>
</evidence>
<protein>
    <recommendedName>
        <fullName evidence="3">RING-type domain-containing protein</fullName>
    </recommendedName>
</protein>
<dbReference type="GO" id="GO:0008270">
    <property type="term" value="F:zinc ion binding"/>
    <property type="evidence" value="ECO:0007669"/>
    <property type="project" value="UniProtKB-KW"/>
</dbReference>
<feature type="domain" description="RING-type" evidence="3">
    <location>
        <begin position="419"/>
        <end position="454"/>
    </location>
</feature>
<dbReference type="InterPro" id="IPR001841">
    <property type="entry name" value="Znf_RING"/>
</dbReference>
<dbReference type="Pfam" id="PF10269">
    <property type="entry name" value="Tmemb_185A"/>
    <property type="match status" value="1"/>
</dbReference>
<reference evidence="4" key="1">
    <citation type="submission" date="2021-01" db="UniProtKB">
        <authorList>
            <consortium name="EnsemblPlants"/>
        </authorList>
    </citation>
    <scope>IDENTIFICATION</scope>
</reference>
<dbReference type="InterPro" id="IPR019396">
    <property type="entry name" value="TM_Fragile-X-F-assoc"/>
</dbReference>
<evidence type="ECO:0000256" key="1">
    <source>
        <dbReference type="PROSITE-ProRule" id="PRU00175"/>
    </source>
</evidence>
<dbReference type="OMA" id="DDVIWET"/>
<keyword evidence="2" id="KW-1133">Transmembrane helix</keyword>
<organism evidence="4 5">
    <name type="scientific">Kalanchoe fedtschenkoi</name>
    <name type="common">Lavender scallops</name>
    <name type="synonym">South American air plant</name>
    <dbReference type="NCBI Taxonomy" id="63787"/>
    <lineage>
        <taxon>Eukaryota</taxon>
        <taxon>Viridiplantae</taxon>
        <taxon>Streptophyta</taxon>
        <taxon>Embryophyta</taxon>
        <taxon>Tracheophyta</taxon>
        <taxon>Spermatophyta</taxon>
        <taxon>Magnoliopsida</taxon>
        <taxon>eudicotyledons</taxon>
        <taxon>Gunneridae</taxon>
        <taxon>Pentapetalae</taxon>
        <taxon>Saxifragales</taxon>
        <taxon>Crassulaceae</taxon>
        <taxon>Kalanchoe</taxon>
    </lineage>
</organism>